<evidence type="ECO:0000313" key="2">
    <source>
        <dbReference type="Proteomes" id="UP000694425"/>
    </source>
</evidence>
<sequence>MDGMLPPGCSELHQKKVTLGMPRSLESSPCVTEVTTIENHLPSVIGFPHGNKNNNHVLPENVMHIYLMNNGPHMTWNVKLDEHTIPLGRMASDCISNLTQPNQSSVYSTPNAPTLADLEVDTPEADNTDLIEHFHHHRKLCWAALH</sequence>
<name>A0A8C7BIW3_NEOVI</name>
<proteinExistence type="predicted"/>
<keyword evidence="2" id="KW-1185">Reference proteome</keyword>
<dbReference type="AlphaFoldDB" id="A0A8C7BIW3"/>
<dbReference type="GeneTree" id="ENSGT00390000018344"/>
<accession>A0A8C7BIW3</accession>
<dbReference type="Proteomes" id="UP000694425">
    <property type="component" value="Unplaced"/>
</dbReference>
<reference evidence="1" key="2">
    <citation type="submission" date="2025-09" db="UniProtKB">
        <authorList>
            <consortium name="Ensembl"/>
        </authorList>
    </citation>
    <scope>IDENTIFICATION</scope>
</reference>
<evidence type="ECO:0000313" key="1">
    <source>
        <dbReference type="Ensembl" id="ENSNVIP00000023211.1"/>
    </source>
</evidence>
<dbReference type="InterPro" id="IPR039231">
    <property type="entry name" value="TPGS2"/>
</dbReference>
<dbReference type="PANTHER" id="PTHR31854:SF2">
    <property type="entry name" value="TUBULIN POLYGLUTAMYLASE COMPLEX SUBUNIT 2"/>
    <property type="match status" value="1"/>
</dbReference>
<reference evidence="1" key="1">
    <citation type="submission" date="2025-08" db="UniProtKB">
        <authorList>
            <consortium name="Ensembl"/>
        </authorList>
    </citation>
    <scope>IDENTIFICATION</scope>
</reference>
<dbReference type="PANTHER" id="PTHR31854">
    <property type="entry name" value="TUBULIN POLYGLUTAMYLASE COMPLEX SUBUNIT 2"/>
    <property type="match status" value="1"/>
</dbReference>
<protein>
    <submittedName>
        <fullName evidence="1">Uncharacterized protein</fullName>
    </submittedName>
</protein>
<dbReference type="Ensembl" id="ENSNVIT00000026988.1">
    <property type="protein sequence ID" value="ENSNVIP00000023211.1"/>
    <property type="gene ID" value="ENSNVIG00000018095.1"/>
</dbReference>
<organism evidence="1 2">
    <name type="scientific">Neovison vison</name>
    <name type="common">American mink</name>
    <name type="synonym">Mustela vison</name>
    <dbReference type="NCBI Taxonomy" id="452646"/>
    <lineage>
        <taxon>Eukaryota</taxon>
        <taxon>Metazoa</taxon>
        <taxon>Chordata</taxon>
        <taxon>Craniata</taxon>
        <taxon>Vertebrata</taxon>
        <taxon>Euteleostomi</taxon>
        <taxon>Mammalia</taxon>
        <taxon>Eutheria</taxon>
        <taxon>Laurasiatheria</taxon>
        <taxon>Carnivora</taxon>
        <taxon>Caniformia</taxon>
        <taxon>Musteloidea</taxon>
        <taxon>Mustelidae</taxon>
        <taxon>Mustelinae</taxon>
        <taxon>Neogale</taxon>
    </lineage>
</organism>